<sequence length="109" mass="12282">MSNNSQSTSVTVKITGSDGELSTKALTTSDSEYPIFSIELLQKIVANEVNWAKIDNKNTYTNSQGETLEYRYFYVSLTLNNITRNLIAKSPNYDIPSFLSRKVLSLFDL</sequence>
<organism evidence="1 2">
    <name type="scientific">Candidatus Curtissbacteria bacterium GW2011_GWA1_40_16</name>
    <dbReference type="NCBI Taxonomy" id="1618405"/>
    <lineage>
        <taxon>Bacteria</taxon>
        <taxon>Candidatus Curtissiibacteriota</taxon>
    </lineage>
</organism>
<comment type="caution">
    <text evidence="1">The sequence shown here is derived from an EMBL/GenBank/DDBJ whole genome shotgun (WGS) entry which is preliminary data.</text>
</comment>
<accession>A0A0G0TW73</accession>
<dbReference type="EMBL" id="LBYI01000001">
    <property type="protein sequence ID" value="KKR51340.1"/>
    <property type="molecule type" value="Genomic_DNA"/>
</dbReference>
<proteinExistence type="predicted"/>
<dbReference type="AlphaFoldDB" id="A0A0G0TW73"/>
<protein>
    <submittedName>
        <fullName evidence="1">Uncharacterized protein</fullName>
    </submittedName>
</protein>
<name>A0A0G0TW73_9BACT</name>
<dbReference type="Proteomes" id="UP000034531">
    <property type="component" value="Unassembled WGS sequence"/>
</dbReference>
<gene>
    <name evidence="1" type="ORF">UT84_C0001G0025</name>
</gene>
<evidence type="ECO:0000313" key="1">
    <source>
        <dbReference type="EMBL" id="KKR51340.1"/>
    </source>
</evidence>
<evidence type="ECO:0000313" key="2">
    <source>
        <dbReference type="Proteomes" id="UP000034531"/>
    </source>
</evidence>
<reference evidence="1 2" key="1">
    <citation type="journal article" date="2015" name="Nature">
        <title>rRNA introns, odd ribosomes, and small enigmatic genomes across a large radiation of phyla.</title>
        <authorList>
            <person name="Brown C.T."/>
            <person name="Hug L.A."/>
            <person name="Thomas B.C."/>
            <person name="Sharon I."/>
            <person name="Castelle C.J."/>
            <person name="Singh A."/>
            <person name="Wilkins M.J."/>
            <person name="Williams K.H."/>
            <person name="Banfield J.F."/>
        </authorList>
    </citation>
    <scope>NUCLEOTIDE SEQUENCE [LARGE SCALE GENOMIC DNA]</scope>
</reference>